<dbReference type="OrthoDB" id="5969272at2759"/>
<gene>
    <name evidence="10" type="primary">LOC116296296</name>
</gene>
<organism evidence="9 10">
    <name type="scientific">Actinia tenebrosa</name>
    <name type="common">Australian red waratah sea anemone</name>
    <dbReference type="NCBI Taxonomy" id="6105"/>
    <lineage>
        <taxon>Eukaryota</taxon>
        <taxon>Metazoa</taxon>
        <taxon>Cnidaria</taxon>
        <taxon>Anthozoa</taxon>
        <taxon>Hexacorallia</taxon>
        <taxon>Actiniaria</taxon>
        <taxon>Actiniidae</taxon>
        <taxon>Actinia</taxon>
    </lineage>
</organism>
<dbReference type="CDD" id="cd00063">
    <property type="entry name" value="FN3"/>
    <property type="match status" value="2"/>
</dbReference>
<comment type="similarity">
    <text evidence="1">Belongs to the type I cytokine receptor family. Type 3 subfamily.</text>
</comment>
<dbReference type="SUPFAM" id="SSF48726">
    <property type="entry name" value="Immunoglobulin"/>
    <property type="match status" value="1"/>
</dbReference>
<dbReference type="InParanoid" id="A0A6P8I626"/>
<dbReference type="InterPro" id="IPR036179">
    <property type="entry name" value="Ig-like_dom_sf"/>
</dbReference>
<dbReference type="InterPro" id="IPR007110">
    <property type="entry name" value="Ig-like_dom"/>
</dbReference>
<evidence type="ECO:0000256" key="4">
    <source>
        <dbReference type="ARBA" id="ARBA00023157"/>
    </source>
</evidence>
<dbReference type="GO" id="GO:0004896">
    <property type="term" value="F:cytokine receptor activity"/>
    <property type="evidence" value="ECO:0007669"/>
    <property type="project" value="TreeGrafter"/>
</dbReference>
<feature type="domain" description="Ig-like" evidence="7">
    <location>
        <begin position="160"/>
        <end position="197"/>
    </location>
</feature>
<dbReference type="SMART" id="SM00060">
    <property type="entry name" value="FN3"/>
    <property type="match status" value="1"/>
</dbReference>
<dbReference type="InterPro" id="IPR003961">
    <property type="entry name" value="FN3_dom"/>
</dbReference>
<keyword evidence="3" id="KW-0677">Repeat</keyword>
<protein>
    <submittedName>
        <fullName evidence="10">Contactin-3-like</fullName>
    </submittedName>
</protein>
<dbReference type="Gene3D" id="2.60.40.10">
    <property type="entry name" value="Immunoglobulins"/>
    <property type="match status" value="3"/>
</dbReference>
<feature type="domain" description="Fibronectin type-III" evidence="8">
    <location>
        <begin position="65"/>
        <end position="160"/>
    </location>
</feature>
<dbReference type="PANTHER" id="PTHR23036:SF151">
    <property type="entry name" value="FIBRONECTIN TYPE-III DOMAIN-CONTAINING PROTEIN"/>
    <property type="match status" value="1"/>
</dbReference>
<keyword evidence="4" id="KW-1015">Disulfide bond</keyword>
<dbReference type="Proteomes" id="UP000515163">
    <property type="component" value="Unplaced"/>
</dbReference>
<dbReference type="RefSeq" id="XP_031560180.1">
    <property type="nucleotide sequence ID" value="XM_031704320.1"/>
</dbReference>
<dbReference type="PANTHER" id="PTHR23036">
    <property type="entry name" value="CYTOKINE RECEPTOR"/>
    <property type="match status" value="1"/>
</dbReference>
<keyword evidence="9" id="KW-1185">Reference proteome</keyword>
<keyword evidence="2" id="KW-0732">Signal</keyword>
<dbReference type="GeneID" id="116296296"/>
<proteinExistence type="inferred from homology"/>
<reference evidence="10" key="1">
    <citation type="submission" date="2025-08" db="UniProtKB">
        <authorList>
            <consortium name="RefSeq"/>
        </authorList>
    </citation>
    <scope>IDENTIFICATION</scope>
    <source>
        <tissue evidence="10">Tentacle</tissue>
    </source>
</reference>
<dbReference type="GO" id="GO:0019955">
    <property type="term" value="F:cytokine binding"/>
    <property type="evidence" value="ECO:0007669"/>
    <property type="project" value="TreeGrafter"/>
</dbReference>
<name>A0A6P8I626_ACTTE</name>
<dbReference type="PROSITE" id="PS50853">
    <property type="entry name" value="FN3"/>
    <property type="match status" value="2"/>
</dbReference>
<evidence type="ECO:0000256" key="6">
    <source>
        <dbReference type="ARBA" id="ARBA00023180"/>
    </source>
</evidence>
<keyword evidence="6" id="KW-0325">Glycoprotein</keyword>
<evidence type="ECO:0000313" key="9">
    <source>
        <dbReference type="Proteomes" id="UP000515163"/>
    </source>
</evidence>
<keyword evidence="5" id="KW-0675">Receptor</keyword>
<feature type="domain" description="Fibronectin type-III" evidence="8">
    <location>
        <begin position="1"/>
        <end position="61"/>
    </location>
</feature>
<dbReference type="GO" id="GO:0009897">
    <property type="term" value="C:external side of plasma membrane"/>
    <property type="evidence" value="ECO:0007669"/>
    <property type="project" value="TreeGrafter"/>
</dbReference>
<evidence type="ECO:0000256" key="1">
    <source>
        <dbReference type="ARBA" id="ARBA00010890"/>
    </source>
</evidence>
<evidence type="ECO:0000259" key="7">
    <source>
        <dbReference type="PROSITE" id="PS50835"/>
    </source>
</evidence>
<dbReference type="InterPro" id="IPR036116">
    <property type="entry name" value="FN3_sf"/>
</dbReference>
<evidence type="ECO:0000259" key="8">
    <source>
        <dbReference type="PROSITE" id="PS50853"/>
    </source>
</evidence>
<evidence type="ECO:0000256" key="5">
    <source>
        <dbReference type="ARBA" id="ARBA00023170"/>
    </source>
</evidence>
<accession>A0A6P8I626</accession>
<dbReference type="SUPFAM" id="SSF49265">
    <property type="entry name" value="Fibronectin type III"/>
    <property type="match status" value="1"/>
</dbReference>
<sequence>MSDYLSKHKTLLLNVTLTKTNVTGLHPYTEYLVGVAAYNSKGVDQTLATIENVKTIRTLEGAPSAASGLTAKFISSSDLEIQWELIPNEKANGVLLGYRYVVYDNQFQIVMNGTVSNSTNSTQIKDMKRCADYTVYLRAWTAAGIGKNAVFNITNICAPPKIINHKQIVIVTPNKAAVLHCNYTGFPAPSVTWMIND</sequence>
<dbReference type="Pfam" id="PF00041">
    <property type="entry name" value="fn3"/>
    <property type="match status" value="1"/>
</dbReference>
<evidence type="ECO:0000256" key="2">
    <source>
        <dbReference type="ARBA" id="ARBA00022729"/>
    </source>
</evidence>
<dbReference type="InterPro" id="IPR050379">
    <property type="entry name" value="Type-I_Cytokine_Rcpt"/>
</dbReference>
<dbReference type="GO" id="GO:0043235">
    <property type="term" value="C:receptor complex"/>
    <property type="evidence" value="ECO:0007669"/>
    <property type="project" value="TreeGrafter"/>
</dbReference>
<evidence type="ECO:0000256" key="3">
    <source>
        <dbReference type="ARBA" id="ARBA00022737"/>
    </source>
</evidence>
<dbReference type="KEGG" id="aten:116296296"/>
<feature type="non-terminal residue" evidence="10">
    <location>
        <position position="197"/>
    </location>
</feature>
<dbReference type="PROSITE" id="PS50835">
    <property type="entry name" value="IG_LIKE"/>
    <property type="match status" value="1"/>
</dbReference>
<dbReference type="InterPro" id="IPR013783">
    <property type="entry name" value="Ig-like_fold"/>
</dbReference>
<evidence type="ECO:0000313" key="10">
    <source>
        <dbReference type="RefSeq" id="XP_031560180.1"/>
    </source>
</evidence>
<dbReference type="AlphaFoldDB" id="A0A6P8I626"/>